<sequence>MTSSAPLPPGGAAPSDWPGERLGLNREGHGSIARPGRRIAALLIDFALCYVIYFAFFFGSDWASLLIFLVEQIVLLILLGGGVGHLLLGLRLVRLDGSWAGRWRPILRTVLLVLIIPAVIWDSDQRGLHDVFAGTMLIKR</sequence>
<gene>
    <name evidence="2" type="ORF">BJ984_002700</name>
</gene>
<dbReference type="RefSeq" id="WP_173181104.1">
    <property type="nucleotide sequence ID" value="NZ_BSEW01000002.1"/>
</dbReference>
<comment type="caution">
    <text evidence="2">The sequence shown here is derived from an EMBL/GenBank/DDBJ whole genome shotgun (WGS) entry which is preliminary data.</text>
</comment>
<dbReference type="InterPro" id="IPR016795">
    <property type="entry name" value="UCP021697"/>
</dbReference>
<keyword evidence="3" id="KW-1185">Reference proteome</keyword>
<dbReference type="EMBL" id="JACCBM010000001">
    <property type="protein sequence ID" value="NYD71542.1"/>
    <property type="molecule type" value="Genomic_DNA"/>
</dbReference>
<dbReference type="PANTHER" id="PTHR36115">
    <property type="entry name" value="PROLINE-RICH ANTIGEN HOMOLOG-RELATED"/>
    <property type="match status" value="1"/>
</dbReference>
<proteinExistence type="predicted"/>
<evidence type="ECO:0000313" key="3">
    <source>
        <dbReference type="Proteomes" id="UP000549913"/>
    </source>
</evidence>
<evidence type="ECO:0000313" key="2">
    <source>
        <dbReference type="EMBL" id="NYD71542.1"/>
    </source>
</evidence>
<name>A0A852SRY9_9MICO</name>
<dbReference type="PIRSF" id="PIRSF021697">
    <property type="entry name" value="UCP021697"/>
    <property type="match status" value="1"/>
</dbReference>
<feature type="transmembrane region" description="Helical" evidence="1">
    <location>
        <begin position="105"/>
        <end position="121"/>
    </location>
</feature>
<keyword evidence="1" id="KW-0812">Transmembrane</keyword>
<dbReference type="InterPro" id="IPR051791">
    <property type="entry name" value="Pra-immunoreactive"/>
</dbReference>
<dbReference type="PANTHER" id="PTHR36115:SF6">
    <property type="entry name" value="PROLINE-RICH ANTIGEN HOMOLOG"/>
    <property type="match status" value="1"/>
</dbReference>
<reference evidence="2 3" key="1">
    <citation type="submission" date="2020-07" db="EMBL/GenBank/DDBJ databases">
        <title>Sequencing the genomes of 1000 actinobacteria strains.</title>
        <authorList>
            <person name="Klenk H.-P."/>
        </authorList>
    </citation>
    <scope>NUCLEOTIDE SEQUENCE [LARGE SCALE GENOMIC DNA]</scope>
    <source>
        <strain evidence="2 3">DSM 26474</strain>
    </source>
</reference>
<keyword evidence="1" id="KW-0472">Membrane</keyword>
<feature type="transmembrane region" description="Helical" evidence="1">
    <location>
        <begin position="65"/>
        <end position="93"/>
    </location>
</feature>
<accession>A0A852SRY9</accession>
<protein>
    <submittedName>
        <fullName evidence="2">Putative RDD family membrane protein YckC</fullName>
    </submittedName>
</protein>
<dbReference type="GO" id="GO:0005886">
    <property type="term" value="C:plasma membrane"/>
    <property type="evidence" value="ECO:0007669"/>
    <property type="project" value="UniProtKB-SubCell"/>
</dbReference>
<feature type="transmembrane region" description="Helical" evidence="1">
    <location>
        <begin position="39"/>
        <end position="59"/>
    </location>
</feature>
<dbReference type="AlphaFoldDB" id="A0A852SRY9"/>
<dbReference type="Proteomes" id="UP000549913">
    <property type="component" value="Unassembled WGS sequence"/>
</dbReference>
<evidence type="ECO:0000256" key="1">
    <source>
        <dbReference type="SAM" id="Phobius"/>
    </source>
</evidence>
<organism evidence="2 3">
    <name type="scientific">Herbiconiux flava</name>
    <dbReference type="NCBI Taxonomy" id="881268"/>
    <lineage>
        <taxon>Bacteria</taxon>
        <taxon>Bacillati</taxon>
        <taxon>Actinomycetota</taxon>
        <taxon>Actinomycetes</taxon>
        <taxon>Micrococcales</taxon>
        <taxon>Microbacteriaceae</taxon>
        <taxon>Herbiconiux</taxon>
    </lineage>
</organism>
<keyword evidence="1" id="KW-1133">Transmembrane helix</keyword>